<dbReference type="InterPro" id="IPR013815">
    <property type="entry name" value="ATP_grasp_subdomain_1"/>
</dbReference>
<dbReference type="Gene3D" id="3.30.470.20">
    <property type="entry name" value="ATP-grasp fold, B domain"/>
    <property type="match status" value="1"/>
</dbReference>
<proteinExistence type="predicted"/>
<dbReference type="SUPFAM" id="SSF51735">
    <property type="entry name" value="NAD(P)-binding Rossmann-fold domains"/>
    <property type="match status" value="1"/>
</dbReference>
<dbReference type="SMART" id="SM00881">
    <property type="entry name" value="CoA_binding"/>
    <property type="match status" value="1"/>
</dbReference>
<dbReference type="PANTHER" id="PTHR42793">
    <property type="entry name" value="COA BINDING DOMAIN CONTAINING PROTEIN"/>
    <property type="match status" value="1"/>
</dbReference>
<reference evidence="2" key="1">
    <citation type="journal article" date="2020" name="mSystems">
        <title>Genome- and Community-Level Interaction Insights into Carbon Utilization and Element Cycling Functions of Hydrothermarchaeota in Hydrothermal Sediment.</title>
        <authorList>
            <person name="Zhou Z."/>
            <person name="Liu Y."/>
            <person name="Xu W."/>
            <person name="Pan J."/>
            <person name="Luo Z.H."/>
            <person name="Li M."/>
        </authorList>
    </citation>
    <scope>NUCLEOTIDE SEQUENCE [LARGE SCALE GENOMIC DNA]</scope>
    <source>
        <strain evidence="2">SpSt-1233</strain>
    </source>
</reference>
<gene>
    <name evidence="2" type="ORF">ENO08_04305</name>
</gene>
<dbReference type="Proteomes" id="UP000886069">
    <property type="component" value="Unassembled WGS sequence"/>
</dbReference>
<dbReference type="GO" id="GO:0005524">
    <property type="term" value="F:ATP binding"/>
    <property type="evidence" value="ECO:0007669"/>
    <property type="project" value="InterPro"/>
</dbReference>
<dbReference type="EMBL" id="DSEC01000304">
    <property type="protein sequence ID" value="HER43663.1"/>
    <property type="molecule type" value="Genomic_DNA"/>
</dbReference>
<dbReference type="Pfam" id="PF13380">
    <property type="entry name" value="CoA_binding_2"/>
    <property type="match status" value="1"/>
</dbReference>
<sequence>MHPMNDSPMKHIEDMLTAALEAGRDRLHEHEVYALLRLLGFRTPEAIFVEKARELEKADLAAFAGGRVVCKLISEEMPHRFEHGGIRFSEPDRETLLRIYGDFEGIAAAHGIPFRGMLIAEMIEGSDCVPRQLLLSLRQDPSFGPVVFMGLGGVGTEIYTRGLKDDGALFIRAAGDAPDTEGTGRALERSFFYPIVTGRTRIFSEPLIDGGKLIDAVKSLAELGDYFSFASRSTVTIEELEINPLQITDRGDIVPLDALMKISRSAPERIHPPQSGIGRLLEPKTVLIIGASANKINTGRIILRNIIKGGRIGRENIYLLHPEAKEIEGCRAYPSIDDIPVRADMAVFTIPAGERAAELLERIIDGGKAYAVTIISGGFGETENGKELSSRLDTAIVKGRAKMGGGVVVNGPNCLGIVSRPGGYNTFFLPEYKLPFIGRYGERCAFISQSGAYLVTLVSNIT</sequence>
<accession>A0A7V2AUT9</accession>
<comment type="caution">
    <text evidence="2">The sequence shown here is derived from an EMBL/GenBank/DDBJ whole genome shotgun (WGS) entry which is preliminary data.</text>
</comment>
<dbReference type="Gene3D" id="3.40.50.720">
    <property type="entry name" value="NAD(P)-binding Rossmann-like Domain"/>
    <property type="match status" value="1"/>
</dbReference>
<dbReference type="PANTHER" id="PTHR42793:SF1">
    <property type="entry name" value="PEPTIDYL-LYSINE N-ACETYLTRANSFERASE PATZ"/>
    <property type="match status" value="1"/>
</dbReference>
<protein>
    <recommendedName>
        <fullName evidence="1">CoA-binding domain-containing protein</fullName>
    </recommendedName>
</protein>
<dbReference type="AlphaFoldDB" id="A0A7V2AUT9"/>
<dbReference type="InterPro" id="IPR003781">
    <property type="entry name" value="CoA-bd"/>
</dbReference>
<organism evidence="2">
    <name type="scientific">Eiseniibacteriota bacterium</name>
    <dbReference type="NCBI Taxonomy" id="2212470"/>
    <lineage>
        <taxon>Bacteria</taxon>
        <taxon>Candidatus Eiseniibacteriota</taxon>
    </lineage>
</organism>
<evidence type="ECO:0000313" key="2">
    <source>
        <dbReference type="EMBL" id="HER43663.1"/>
    </source>
</evidence>
<dbReference type="SUPFAM" id="SSF56059">
    <property type="entry name" value="Glutathione synthetase ATP-binding domain-like"/>
    <property type="match status" value="1"/>
</dbReference>
<dbReference type="Gene3D" id="3.30.1490.20">
    <property type="entry name" value="ATP-grasp fold, A domain"/>
    <property type="match status" value="1"/>
</dbReference>
<dbReference type="Pfam" id="PF13549">
    <property type="entry name" value="ATP-grasp_5"/>
    <property type="match status" value="1"/>
</dbReference>
<dbReference type="InterPro" id="IPR036291">
    <property type="entry name" value="NAD(P)-bd_dom_sf"/>
</dbReference>
<feature type="non-terminal residue" evidence="2">
    <location>
        <position position="462"/>
    </location>
</feature>
<name>A0A7V2AUT9_UNCEI</name>
<feature type="domain" description="CoA-binding" evidence="1">
    <location>
        <begin position="280"/>
        <end position="379"/>
    </location>
</feature>
<evidence type="ECO:0000259" key="1">
    <source>
        <dbReference type="SMART" id="SM00881"/>
    </source>
</evidence>